<accession>A0A1Y2D580</accession>
<comment type="caution">
    <text evidence="1">The sequence shown here is derived from an EMBL/GenBank/DDBJ whole genome shotgun (WGS) entry which is preliminary data.</text>
</comment>
<organism evidence="1 2">
    <name type="scientific">Pseudomassariella vexata</name>
    <dbReference type="NCBI Taxonomy" id="1141098"/>
    <lineage>
        <taxon>Eukaryota</taxon>
        <taxon>Fungi</taxon>
        <taxon>Dikarya</taxon>
        <taxon>Ascomycota</taxon>
        <taxon>Pezizomycotina</taxon>
        <taxon>Sordariomycetes</taxon>
        <taxon>Xylariomycetidae</taxon>
        <taxon>Amphisphaeriales</taxon>
        <taxon>Pseudomassariaceae</taxon>
        <taxon>Pseudomassariella</taxon>
    </lineage>
</organism>
<dbReference type="AlphaFoldDB" id="A0A1Y2D580"/>
<reference evidence="1 2" key="1">
    <citation type="submission" date="2016-07" db="EMBL/GenBank/DDBJ databases">
        <title>Pervasive Adenine N6-methylation of Active Genes in Fungi.</title>
        <authorList>
            <consortium name="DOE Joint Genome Institute"/>
            <person name="Mondo S.J."/>
            <person name="Dannebaum R.O."/>
            <person name="Kuo R.C."/>
            <person name="Labutti K."/>
            <person name="Haridas S."/>
            <person name="Kuo A."/>
            <person name="Salamov A."/>
            <person name="Ahrendt S.R."/>
            <person name="Lipzen A."/>
            <person name="Sullivan W."/>
            <person name="Andreopoulos W.B."/>
            <person name="Clum A."/>
            <person name="Lindquist E."/>
            <person name="Daum C."/>
            <person name="Ramamoorthy G.K."/>
            <person name="Gryganskyi A."/>
            <person name="Culley D."/>
            <person name="Magnuson J.K."/>
            <person name="James T.Y."/>
            <person name="O'Malley M.A."/>
            <person name="Stajich J.E."/>
            <person name="Spatafora J.W."/>
            <person name="Visel A."/>
            <person name="Grigoriev I.V."/>
        </authorList>
    </citation>
    <scope>NUCLEOTIDE SEQUENCE [LARGE SCALE GENOMIC DNA]</scope>
    <source>
        <strain evidence="1 2">CBS 129021</strain>
    </source>
</reference>
<dbReference type="InParanoid" id="A0A1Y2D580"/>
<evidence type="ECO:0000313" key="1">
    <source>
        <dbReference type="EMBL" id="ORY54357.1"/>
    </source>
</evidence>
<gene>
    <name evidence="1" type="ORF">BCR38DRAFT_509211</name>
</gene>
<protein>
    <submittedName>
        <fullName evidence="1">Uncharacterized protein</fullName>
    </submittedName>
</protein>
<dbReference type="GeneID" id="63781201"/>
<dbReference type="OrthoDB" id="10254945at2759"/>
<dbReference type="STRING" id="1141098.A0A1Y2D580"/>
<feature type="non-terminal residue" evidence="1">
    <location>
        <position position="149"/>
    </location>
</feature>
<sequence>MIIGPNGPLLRTDGHEHAETIRREFGNTIHPIGKLLMRRKRQEIAEYNGENGMRRWITIGIDIYDVTTFTFGSREERERLLNTPGSIVKLPEADDVRKDLLSRLFPYKCAFTEGFKGCVRNYTLPMTLRMLSWHDNPSSGLYMAIDGIV</sequence>
<dbReference type="EMBL" id="MCFJ01000036">
    <property type="protein sequence ID" value="ORY54357.1"/>
    <property type="molecule type" value="Genomic_DNA"/>
</dbReference>
<proteinExistence type="predicted"/>
<dbReference type="RefSeq" id="XP_040709220.1">
    <property type="nucleotide sequence ID" value="XM_040864989.1"/>
</dbReference>
<keyword evidence="2" id="KW-1185">Reference proteome</keyword>
<evidence type="ECO:0000313" key="2">
    <source>
        <dbReference type="Proteomes" id="UP000193689"/>
    </source>
</evidence>
<dbReference type="Proteomes" id="UP000193689">
    <property type="component" value="Unassembled WGS sequence"/>
</dbReference>
<name>A0A1Y2D580_9PEZI</name>